<evidence type="ECO:0000256" key="8">
    <source>
        <dbReference type="ARBA" id="ARBA00022927"/>
    </source>
</evidence>
<dbReference type="FunCoup" id="A0A1J7ITC7">
    <property type="interactions" value="901"/>
</dbReference>
<keyword evidence="7" id="KW-0931">ER-Golgi transport</keyword>
<feature type="binding site" evidence="11">
    <location>
        <position position="94"/>
    </location>
    <ligand>
        <name>GTP</name>
        <dbReference type="ChEBI" id="CHEBI:37565"/>
    </ligand>
</feature>
<dbReference type="Proteomes" id="UP000182658">
    <property type="component" value="Unassembled WGS sequence"/>
</dbReference>
<dbReference type="PROSITE" id="PS51422">
    <property type="entry name" value="SAR1"/>
    <property type="match status" value="1"/>
</dbReference>
<keyword evidence="8" id="KW-0653">Protein transport</keyword>
<evidence type="ECO:0000256" key="3">
    <source>
        <dbReference type="ARBA" id="ARBA00007507"/>
    </source>
</evidence>
<dbReference type="GO" id="GO:0005525">
    <property type="term" value="F:GTP binding"/>
    <property type="evidence" value="ECO:0007669"/>
    <property type="project" value="UniProtKB-KW"/>
</dbReference>
<feature type="binding site" evidence="12">
    <location>
        <position position="35"/>
    </location>
    <ligand>
        <name>GTP</name>
        <dbReference type="ChEBI" id="CHEBI:37565"/>
    </ligand>
</feature>
<keyword evidence="5 11" id="KW-0547">Nucleotide-binding</keyword>
<dbReference type="SMART" id="SM00178">
    <property type="entry name" value="SAR"/>
    <property type="match status" value="1"/>
</dbReference>
<dbReference type="InterPro" id="IPR006687">
    <property type="entry name" value="Small_GTPase_SAR1"/>
</dbReference>
<evidence type="ECO:0000256" key="1">
    <source>
        <dbReference type="ARBA" id="ARBA00004240"/>
    </source>
</evidence>
<dbReference type="PRINTS" id="PR00328">
    <property type="entry name" value="SAR1GTPBP"/>
</dbReference>
<evidence type="ECO:0000256" key="12">
    <source>
        <dbReference type="PIRSR" id="PIRSR606689-1"/>
    </source>
</evidence>
<evidence type="ECO:0000256" key="7">
    <source>
        <dbReference type="ARBA" id="ARBA00022892"/>
    </source>
</evidence>
<dbReference type="STRING" id="1408157.A0A1J7ITC7"/>
<keyword evidence="6" id="KW-0256">Endoplasmic reticulum</keyword>
<reference evidence="13 14" key="1">
    <citation type="submission" date="2016-10" db="EMBL/GenBank/DDBJ databases">
        <title>Draft genome sequence of Coniochaeta ligniaria NRRL30616, a lignocellulolytic fungus for bioabatement of inhibitors in plant biomass hydrolysates.</title>
        <authorList>
            <consortium name="DOE Joint Genome Institute"/>
            <person name="Jimenez D.J."/>
            <person name="Hector R.E."/>
            <person name="Riley R."/>
            <person name="Sun H."/>
            <person name="Grigoriev I.V."/>
            <person name="Van Elsas J.D."/>
            <person name="Nichols N.N."/>
        </authorList>
    </citation>
    <scope>NUCLEOTIDE SEQUENCE [LARGE SCALE GENOMIC DNA]</scope>
    <source>
        <strain evidence="13 14">NRRL 30616</strain>
    </source>
</reference>
<dbReference type="OrthoDB" id="2011769at2759"/>
<dbReference type="Pfam" id="PF00025">
    <property type="entry name" value="Arf"/>
    <property type="match status" value="1"/>
</dbReference>
<dbReference type="GO" id="GO:0005794">
    <property type="term" value="C:Golgi apparatus"/>
    <property type="evidence" value="ECO:0007669"/>
    <property type="project" value="UniProtKB-SubCell"/>
</dbReference>
<evidence type="ECO:0000256" key="9">
    <source>
        <dbReference type="ARBA" id="ARBA00023034"/>
    </source>
</evidence>
<proteinExistence type="inferred from homology"/>
<feature type="binding site" evidence="11">
    <location>
        <position position="92"/>
    </location>
    <ligand>
        <name>GTP</name>
        <dbReference type="ChEBI" id="CHEBI:37565"/>
    </ligand>
</feature>
<keyword evidence="4" id="KW-0813">Transport</keyword>
<evidence type="ECO:0000256" key="4">
    <source>
        <dbReference type="ARBA" id="ARBA00022448"/>
    </source>
</evidence>
<protein>
    <submittedName>
        <fullName evidence="13">ARF/SAR superfamily</fullName>
    </submittedName>
</protein>
<keyword evidence="14" id="KW-1185">Reference proteome</keyword>
<dbReference type="SMART" id="SM00177">
    <property type="entry name" value="ARF"/>
    <property type="match status" value="1"/>
</dbReference>
<evidence type="ECO:0000256" key="6">
    <source>
        <dbReference type="ARBA" id="ARBA00022824"/>
    </source>
</evidence>
<name>A0A1J7ITC7_9PEZI</name>
<feature type="binding site" evidence="11">
    <location>
        <position position="130"/>
    </location>
    <ligand>
        <name>GTP</name>
        <dbReference type="ChEBI" id="CHEBI:37565"/>
    </ligand>
</feature>
<dbReference type="SUPFAM" id="SSF52540">
    <property type="entry name" value="P-loop containing nucleoside triphosphate hydrolases"/>
    <property type="match status" value="1"/>
</dbReference>
<dbReference type="PANTHER" id="PTHR45684">
    <property type="entry name" value="RE74312P"/>
    <property type="match status" value="1"/>
</dbReference>
<comment type="similarity">
    <text evidence="3">Belongs to the small GTPase superfamily. SAR1 family.</text>
</comment>
<dbReference type="Gene3D" id="3.40.50.300">
    <property type="entry name" value="P-loop containing nucleotide triphosphate hydrolases"/>
    <property type="match status" value="1"/>
</dbReference>
<comment type="subcellular location">
    <subcellularLocation>
        <location evidence="1">Endoplasmic reticulum</location>
    </subcellularLocation>
    <subcellularLocation>
        <location evidence="2">Golgi apparatus</location>
    </subcellularLocation>
</comment>
<dbReference type="InParanoid" id="A0A1J7ITC7"/>
<dbReference type="AlphaFoldDB" id="A0A1J7ITC7"/>
<evidence type="ECO:0000256" key="2">
    <source>
        <dbReference type="ARBA" id="ARBA00004555"/>
    </source>
</evidence>
<accession>A0A1J7ITC7</accession>
<gene>
    <name evidence="13" type="ORF">CONLIGDRAFT_289634</name>
</gene>
<dbReference type="GO" id="GO:0006886">
    <property type="term" value="P:intracellular protein transport"/>
    <property type="evidence" value="ECO:0007669"/>
    <property type="project" value="InterPro"/>
</dbReference>
<dbReference type="GO" id="GO:0005783">
    <property type="term" value="C:endoplasmic reticulum"/>
    <property type="evidence" value="ECO:0007669"/>
    <property type="project" value="UniProtKB-SubCell"/>
</dbReference>
<feature type="binding site" evidence="11">
    <location>
        <position position="91"/>
    </location>
    <ligand>
        <name>GTP</name>
        <dbReference type="ChEBI" id="CHEBI:37565"/>
    </ligand>
</feature>
<dbReference type="GO" id="GO:0003924">
    <property type="term" value="F:GTPase activity"/>
    <property type="evidence" value="ECO:0007669"/>
    <property type="project" value="InterPro"/>
</dbReference>
<evidence type="ECO:0000256" key="5">
    <source>
        <dbReference type="ARBA" id="ARBA00022741"/>
    </source>
</evidence>
<dbReference type="InterPro" id="IPR027417">
    <property type="entry name" value="P-loop_NTPase"/>
</dbReference>
<keyword evidence="10 12" id="KW-0342">GTP-binding</keyword>
<evidence type="ECO:0000256" key="10">
    <source>
        <dbReference type="ARBA" id="ARBA00023134"/>
    </source>
</evidence>
<feature type="binding site" evidence="12">
    <location>
        <begin position="91"/>
        <end position="94"/>
    </location>
    <ligand>
        <name>GTP</name>
        <dbReference type="ChEBI" id="CHEBI:37565"/>
    </ligand>
</feature>
<organism evidence="13 14">
    <name type="scientific">Coniochaeta ligniaria NRRL 30616</name>
    <dbReference type="NCBI Taxonomy" id="1408157"/>
    <lineage>
        <taxon>Eukaryota</taxon>
        <taxon>Fungi</taxon>
        <taxon>Dikarya</taxon>
        <taxon>Ascomycota</taxon>
        <taxon>Pezizomycotina</taxon>
        <taxon>Sordariomycetes</taxon>
        <taxon>Sordariomycetidae</taxon>
        <taxon>Coniochaetales</taxon>
        <taxon>Coniochaetaceae</taxon>
        <taxon>Coniochaeta</taxon>
    </lineage>
</organism>
<feature type="binding site" evidence="11">
    <location>
        <position position="131"/>
    </location>
    <ligand>
        <name>GTP</name>
        <dbReference type="ChEBI" id="CHEBI:37565"/>
    </ligand>
</feature>
<evidence type="ECO:0000313" key="14">
    <source>
        <dbReference type="Proteomes" id="UP000182658"/>
    </source>
</evidence>
<dbReference type="EMBL" id="KV875096">
    <property type="protein sequence ID" value="OIW30742.1"/>
    <property type="molecule type" value="Genomic_DNA"/>
</dbReference>
<dbReference type="GO" id="GO:0016192">
    <property type="term" value="P:vesicle-mediated transport"/>
    <property type="evidence" value="ECO:0007669"/>
    <property type="project" value="UniProtKB-KW"/>
</dbReference>
<dbReference type="PROSITE" id="PS51417">
    <property type="entry name" value="ARF"/>
    <property type="match status" value="1"/>
</dbReference>
<evidence type="ECO:0000313" key="13">
    <source>
        <dbReference type="EMBL" id="OIW30742.1"/>
    </source>
</evidence>
<evidence type="ECO:0000256" key="11">
    <source>
        <dbReference type="PIRSR" id="PIRSR606687-2"/>
    </source>
</evidence>
<keyword evidence="9" id="KW-0333">Golgi apparatus</keyword>
<dbReference type="InterPro" id="IPR006689">
    <property type="entry name" value="Small_GTPase_ARF/SAR"/>
</dbReference>
<sequence>MLAEDSIRAHEAAHHPDARKLIIGNTECTIFDLAGHQQARRSWRHYFRKVWGIVFVVDAADRARLPEARAEIDALLEVEGLTRVPLLVLGNKIDLPGAVSEEEFRTALGLYNPPFHMYEKGPIKVCMCSVIMQQGYGYGFNWLLKQVLGMHN</sequence>